<gene>
    <name evidence="3" type="ORF">EL17_21950</name>
</gene>
<dbReference type="AlphaFoldDB" id="A0A074L0D9"/>
<accession>A0A074L0D9</accession>
<dbReference type="Pfam" id="PF17132">
    <property type="entry name" value="Glyco_hydro_106"/>
    <property type="match status" value="2"/>
</dbReference>
<dbReference type="Pfam" id="PF22666">
    <property type="entry name" value="Glyco_hydro_2_N2"/>
    <property type="match status" value="1"/>
</dbReference>
<feature type="domain" description="Beta-mannosidase-like galactose-binding" evidence="2">
    <location>
        <begin position="807"/>
        <end position="896"/>
    </location>
</feature>
<dbReference type="PROSITE" id="PS51257">
    <property type="entry name" value="PROKAR_LIPOPROTEIN"/>
    <property type="match status" value="1"/>
</dbReference>
<keyword evidence="4" id="KW-1185">Reference proteome</keyword>
<sequence>MIQRIAKYALSGLIIPMAISCQIHSAQQDTVLEEWPEITMEAKPWTRWWWMGNAVDEKNLGKLLAEYDEVGLGGVEIAPIYGAKGYEDRYLDFLSPEWLSMLDYTVSKANDLNMGVDLTQGTGWPFGGPQVSVEDAASRIIIQEVKLNIGSPTQVKFEKKRERDPDAALLAVMAFGPDGESKNITEHLDANGNLNWTEKGNWQIKAIYLGKTGQMVKRAAPGGVGFTLDHYSKQAVHNYLQYFEKAFQGNPPNIRAFYNDSFEVYGADFTPKYFDEFKNRRGYDLKDKIYLLTQNDSTEEVVRVKSDYRETLHELLLENFTNQWTEHAHKLGKKTKNQAHGSPGNLLDLYAAVDIPEVETFGSSYFPIPGLRRDSADIRNVDPDPLMLKFASSAAHLSGKDLVSCETFTWLGEHFKSSFAQMKPEVEQAFLAGVNHIFYHGVTYSPEDVPFPGWLFYASLNLTQQNSLWPHFRSFNDYIARCQSILQSGNADNEILMYWPVYDVWANPEGMMEMISVHHVDHWLHPTQFYKQTTDLIEKGYSVDFISDKMISGAKSSDGQILTGAKATGAKVLIIPETKFMPLETFENILKLAHNGATVIFQEKPNTIPGLASFKEDQVIMDRKWNELNLRNANRPLTHGKGKIILSGQLQKALEAEQIYRERLTDTGLKFIRRSLPNQKYYYLVNHGPDDIDEEIEINYNAESVILMDPLSGKTGKAKNAKTGKNSTVRVQLKAGESIILNAIKTGSAGKNPWNYSGDIASTQTIEGPWKLTFEAGGPTLPGPVTMDQIGVWTGQGDEEKDHFSGQATYSTMFEIQNLKDAKHLLEFENLHESVKVWINDQYVGQVWSIPFQINISDHLKQGQNSIRLEVANLMANRIRHMDKKGQEWRNYHEINFVNIDYKNFDASGWHVMPSGIAGKVNLVSYIKQ</sequence>
<dbReference type="OrthoDB" id="9761519at2"/>
<dbReference type="EMBL" id="JMIH01000004">
    <property type="protein sequence ID" value="KEO75696.1"/>
    <property type="molecule type" value="Genomic_DNA"/>
</dbReference>
<dbReference type="NCBIfam" id="NF045579">
    <property type="entry name" value="rhamnoside_JR"/>
    <property type="match status" value="1"/>
</dbReference>
<dbReference type="InterPro" id="IPR054593">
    <property type="entry name" value="Beta-mannosidase-like_N2"/>
</dbReference>
<dbReference type="SUPFAM" id="SSF49785">
    <property type="entry name" value="Galactose-binding domain-like"/>
    <property type="match status" value="1"/>
</dbReference>
<evidence type="ECO:0000313" key="3">
    <source>
        <dbReference type="EMBL" id="KEO75696.1"/>
    </source>
</evidence>
<dbReference type="PANTHER" id="PTHR36848">
    <property type="entry name" value="DNA-BINDING PROTEIN (PUTATIVE SECRETED PROTEIN)-RELATED"/>
    <property type="match status" value="1"/>
</dbReference>
<dbReference type="STRING" id="1048983.EL17_21950"/>
<comment type="caution">
    <text evidence="3">The sequence shown here is derived from an EMBL/GenBank/DDBJ whole genome shotgun (WGS) entry which is preliminary data.</text>
</comment>
<dbReference type="RefSeq" id="WP_035068528.1">
    <property type="nucleotide sequence ID" value="NZ_JMIH01000004.1"/>
</dbReference>
<keyword evidence="1 3" id="KW-0378">Hydrolase</keyword>
<protein>
    <submittedName>
        <fullName evidence="3">Glycoside hydrolase</fullName>
    </submittedName>
</protein>
<evidence type="ECO:0000256" key="1">
    <source>
        <dbReference type="ARBA" id="ARBA00022801"/>
    </source>
</evidence>
<dbReference type="InterPro" id="IPR053161">
    <property type="entry name" value="Ulvan_degrading_GH"/>
</dbReference>
<evidence type="ECO:0000259" key="2">
    <source>
        <dbReference type="Pfam" id="PF22666"/>
    </source>
</evidence>
<dbReference type="PANTHER" id="PTHR36848:SF2">
    <property type="entry name" value="SECRETED PROTEIN"/>
    <property type="match status" value="1"/>
</dbReference>
<evidence type="ECO:0000313" key="4">
    <source>
        <dbReference type="Proteomes" id="UP000027821"/>
    </source>
</evidence>
<dbReference type="Gene3D" id="2.60.120.260">
    <property type="entry name" value="Galactose-binding domain-like"/>
    <property type="match status" value="1"/>
</dbReference>
<dbReference type="GO" id="GO:0004553">
    <property type="term" value="F:hydrolase activity, hydrolyzing O-glycosyl compounds"/>
    <property type="evidence" value="ECO:0007669"/>
    <property type="project" value="UniProtKB-ARBA"/>
</dbReference>
<dbReference type="InterPro" id="IPR008979">
    <property type="entry name" value="Galactose-bd-like_sf"/>
</dbReference>
<reference evidence="3 4" key="1">
    <citation type="submission" date="2014-04" db="EMBL/GenBank/DDBJ databases">
        <title>Characterization and application of a salt tolerant electro-active bacterium.</title>
        <authorList>
            <person name="Yang L."/>
            <person name="Wei S."/>
            <person name="Tay Q.X.M."/>
        </authorList>
    </citation>
    <scope>NUCLEOTIDE SEQUENCE [LARGE SCALE GENOMIC DNA]</scope>
    <source>
        <strain evidence="3 4">LY1</strain>
    </source>
</reference>
<proteinExistence type="predicted"/>
<name>A0A074L0D9_9BACT</name>
<dbReference type="Proteomes" id="UP000027821">
    <property type="component" value="Unassembled WGS sequence"/>
</dbReference>
<organism evidence="3 4">
    <name type="scientific">Anditalea andensis</name>
    <dbReference type="NCBI Taxonomy" id="1048983"/>
    <lineage>
        <taxon>Bacteria</taxon>
        <taxon>Pseudomonadati</taxon>
        <taxon>Bacteroidota</taxon>
        <taxon>Cytophagia</taxon>
        <taxon>Cytophagales</taxon>
        <taxon>Cytophagaceae</taxon>
        <taxon>Anditalea</taxon>
    </lineage>
</organism>
<dbReference type="eggNOG" id="COG3250">
    <property type="taxonomic scope" value="Bacteria"/>
</dbReference>